<dbReference type="Pfam" id="PF13302">
    <property type="entry name" value="Acetyltransf_3"/>
    <property type="match status" value="1"/>
</dbReference>
<dbReference type="PANTHER" id="PTHR43415:SF3">
    <property type="entry name" value="GNAT-FAMILY ACETYLTRANSFERASE"/>
    <property type="match status" value="1"/>
</dbReference>
<dbReference type="PROSITE" id="PS51186">
    <property type="entry name" value="GNAT"/>
    <property type="match status" value="1"/>
</dbReference>
<feature type="domain" description="N-acetyltransferase" evidence="1">
    <location>
        <begin position="9"/>
        <end position="170"/>
    </location>
</feature>
<keyword evidence="2" id="KW-0808">Transferase</keyword>
<name>A0ABU2Y7W3_9FLAO</name>
<evidence type="ECO:0000313" key="2">
    <source>
        <dbReference type="EMBL" id="MDT0554285.1"/>
    </source>
</evidence>
<accession>A0ABU2Y7W3</accession>
<organism evidence="2 3">
    <name type="scientific">Urechidicola vernalis</name>
    <dbReference type="NCBI Taxonomy" id="3075600"/>
    <lineage>
        <taxon>Bacteria</taxon>
        <taxon>Pseudomonadati</taxon>
        <taxon>Bacteroidota</taxon>
        <taxon>Flavobacteriia</taxon>
        <taxon>Flavobacteriales</taxon>
        <taxon>Flavobacteriaceae</taxon>
        <taxon>Urechidicola</taxon>
    </lineage>
</organism>
<dbReference type="GO" id="GO:0016740">
    <property type="term" value="F:transferase activity"/>
    <property type="evidence" value="ECO:0007669"/>
    <property type="project" value="UniProtKB-KW"/>
</dbReference>
<reference evidence="2 3" key="1">
    <citation type="submission" date="2023-09" db="EMBL/GenBank/DDBJ databases">
        <authorList>
            <person name="Rey-Velasco X."/>
        </authorList>
    </citation>
    <scope>NUCLEOTIDE SEQUENCE [LARGE SCALE GENOMIC DNA]</scope>
    <source>
        <strain evidence="2 3">P050</strain>
    </source>
</reference>
<dbReference type="InterPro" id="IPR000182">
    <property type="entry name" value="GNAT_dom"/>
</dbReference>
<evidence type="ECO:0000313" key="3">
    <source>
        <dbReference type="Proteomes" id="UP001252186"/>
    </source>
</evidence>
<sequence>MITLHGEHIYLRAIEPSDLAFLYQLENDERFWAVSNTQKPFSKFLLQQYLDNAQQDIYEAKQLRLMVCEKLTDNSVGMIDLFNFEPKHRRVGTGILIDPKYWNKGFASEAIALISKFVFQNLDVHQIYANIGDSNVSSIKLFEKNGFIKSGTKKDWNFTNGKFENELLYQLINE</sequence>
<dbReference type="EMBL" id="JAVRHV010000009">
    <property type="protein sequence ID" value="MDT0554285.1"/>
    <property type="molecule type" value="Genomic_DNA"/>
</dbReference>
<evidence type="ECO:0000259" key="1">
    <source>
        <dbReference type="PROSITE" id="PS51186"/>
    </source>
</evidence>
<proteinExistence type="predicted"/>
<dbReference type="Proteomes" id="UP001252186">
    <property type="component" value="Unassembled WGS sequence"/>
</dbReference>
<dbReference type="SUPFAM" id="SSF55729">
    <property type="entry name" value="Acyl-CoA N-acyltransferases (Nat)"/>
    <property type="match status" value="1"/>
</dbReference>
<protein>
    <submittedName>
        <fullName evidence="2">GNAT family protein</fullName>
        <ecNumber evidence="2">2.-.-.-</ecNumber>
    </submittedName>
</protein>
<comment type="caution">
    <text evidence="2">The sequence shown here is derived from an EMBL/GenBank/DDBJ whole genome shotgun (WGS) entry which is preliminary data.</text>
</comment>
<gene>
    <name evidence="2" type="ORF">RM519_13570</name>
</gene>
<dbReference type="EC" id="2.-.-.-" evidence="2"/>
<dbReference type="PANTHER" id="PTHR43415">
    <property type="entry name" value="SPERMIDINE N(1)-ACETYLTRANSFERASE"/>
    <property type="match status" value="1"/>
</dbReference>
<dbReference type="Gene3D" id="3.40.630.30">
    <property type="match status" value="1"/>
</dbReference>
<keyword evidence="3" id="KW-1185">Reference proteome</keyword>
<dbReference type="InterPro" id="IPR016181">
    <property type="entry name" value="Acyl_CoA_acyltransferase"/>
</dbReference>
<dbReference type="RefSeq" id="WP_311594372.1">
    <property type="nucleotide sequence ID" value="NZ_JAVRHV010000009.1"/>
</dbReference>